<dbReference type="EC" id="2.4.99.28" evidence="11"/>
<dbReference type="Proteomes" id="UP000600449">
    <property type="component" value="Unassembled WGS sequence"/>
</dbReference>
<evidence type="ECO:0000256" key="2">
    <source>
        <dbReference type="ARBA" id="ARBA00022519"/>
    </source>
</evidence>
<accession>A0A917V242</accession>
<feature type="transmembrane region" description="Helical" evidence="11">
    <location>
        <begin position="29"/>
        <end position="51"/>
    </location>
</feature>
<dbReference type="AlphaFoldDB" id="A0A917V242"/>
<evidence type="ECO:0000256" key="5">
    <source>
        <dbReference type="ARBA" id="ARBA00022692"/>
    </source>
</evidence>
<comment type="similarity">
    <text evidence="11">Belongs to the glycosyltransferase 51 family.</text>
</comment>
<keyword evidence="7 11" id="KW-0573">Peptidoglycan synthesis</keyword>
<evidence type="ECO:0000256" key="6">
    <source>
        <dbReference type="ARBA" id="ARBA00022960"/>
    </source>
</evidence>
<feature type="domain" description="Glycosyl transferase family 51" evidence="12">
    <location>
        <begin position="66"/>
        <end position="210"/>
    </location>
</feature>
<dbReference type="EMBL" id="BMMF01000001">
    <property type="protein sequence ID" value="GGK19816.1"/>
    <property type="molecule type" value="Genomic_DNA"/>
</dbReference>
<dbReference type="InterPro" id="IPR023346">
    <property type="entry name" value="Lysozyme-like_dom_sf"/>
</dbReference>
<evidence type="ECO:0000256" key="11">
    <source>
        <dbReference type="HAMAP-Rule" id="MF_00766"/>
    </source>
</evidence>
<dbReference type="PANTHER" id="PTHR30400">
    <property type="entry name" value="MONOFUNCTIONAL BIOSYNTHETIC PEPTIDOGLYCAN TRANSGLYCOSYLASE"/>
    <property type="match status" value="1"/>
</dbReference>
<dbReference type="PANTHER" id="PTHR30400:SF0">
    <property type="entry name" value="BIOSYNTHETIC PEPTIDOGLYCAN TRANSGLYCOSYLASE"/>
    <property type="match status" value="1"/>
</dbReference>
<dbReference type="GO" id="GO:0008360">
    <property type="term" value="P:regulation of cell shape"/>
    <property type="evidence" value="ECO:0007669"/>
    <property type="project" value="UniProtKB-KW"/>
</dbReference>
<evidence type="ECO:0000256" key="9">
    <source>
        <dbReference type="ARBA" id="ARBA00023136"/>
    </source>
</evidence>
<dbReference type="InterPro" id="IPR011812">
    <property type="entry name" value="Pep_trsgly"/>
</dbReference>
<evidence type="ECO:0000256" key="4">
    <source>
        <dbReference type="ARBA" id="ARBA00022679"/>
    </source>
</evidence>
<dbReference type="GO" id="GO:0008955">
    <property type="term" value="F:peptidoglycan glycosyltransferase activity"/>
    <property type="evidence" value="ECO:0007669"/>
    <property type="project" value="UniProtKB-UniRule"/>
</dbReference>
<keyword evidence="5 11" id="KW-0812">Transmembrane</keyword>
<organism evidence="13 14">
    <name type="scientific">Salinarimonas ramus</name>
    <dbReference type="NCBI Taxonomy" id="690164"/>
    <lineage>
        <taxon>Bacteria</taxon>
        <taxon>Pseudomonadati</taxon>
        <taxon>Pseudomonadota</taxon>
        <taxon>Alphaproteobacteria</taxon>
        <taxon>Hyphomicrobiales</taxon>
        <taxon>Salinarimonadaceae</taxon>
        <taxon>Salinarimonas</taxon>
    </lineage>
</organism>
<dbReference type="Gene3D" id="1.10.3810.10">
    <property type="entry name" value="Biosynthetic peptidoglycan transglycosylase-like"/>
    <property type="match status" value="1"/>
</dbReference>
<dbReference type="SUPFAM" id="SSF53955">
    <property type="entry name" value="Lysozyme-like"/>
    <property type="match status" value="1"/>
</dbReference>
<dbReference type="GO" id="GO:0009252">
    <property type="term" value="P:peptidoglycan biosynthetic process"/>
    <property type="evidence" value="ECO:0007669"/>
    <property type="project" value="UniProtKB-UniRule"/>
</dbReference>
<name>A0A917V242_9HYPH</name>
<evidence type="ECO:0000313" key="14">
    <source>
        <dbReference type="Proteomes" id="UP000600449"/>
    </source>
</evidence>
<dbReference type="GO" id="GO:0005886">
    <property type="term" value="C:plasma membrane"/>
    <property type="evidence" value="ECO:0007669"/>
    <property type="project" value="UniProtKB-SubCell"/>
</dbReference>
<keyword evidence="10 11" id="KW-0961">Cell wall biogenesis/degradation</keyword>
<dbReference type="RefSeq" id="WP_373290543.1">
    <property type="nucleotide sequence ID" value="NZ_BMMF01000001.1"/>
</dbReference>
<dbReference type="GO" id="GO:0009274">
    <property type="term" value="C:peptidoglycan-based cell wall"/>
    <property type="evidence" value="ECO:0007669"/>
    <property type="project" value="InterPro"/>
</dbReference>
<keyword evidence="2 11" id="KW-0997">Cell inner membrane</keyword>
<comment type="subcellular location">
    <subcellularLocation>
        <location evidence="11">Cell inner membrane</location>
        <topology evidence="11">Single-pass membrane protein</topology>
    </subcellularLocation>
</comment>
<keyword evidence="3 11" id="KW-0328">Glycosyltransferase</keyword>
<dbReference type="HAMAP" id="MF_00766">
    <property type="entry name" value="PGT_MtgA"/>
    <property type="match status" value="1"/>
</dbReference>
<dbReference type="GO" id="GO:0071555">
    <property type="term" value="P:cell wall organization"/>
    <property type="evidence" value="ECO:0007669"/>
    <property type="project" value="UniProtKB-KW"/>
</dbReference>
<keyword evidence="14" id="KW-1185">Reference proteome</keyword>
<gene>
    <name evidence="11 13" type="primary">mtgA</name>
    <name evidence="13" type="ORF">GCM10011322_03160</name>
</gene>
<evidence type="ECO:0000256" key="8">
    <source>
        <dbReference type="ARBA" id="ARBA00022989"/>
    </source>
</evidence>
<evidence type="ECO:0000256" key="7">
    <source>
        <dbReference type="ARBA" id="ARBA00022984"/>
    </source>
</evidence>
<dbReference type="GO" id="GO:0016763">
    <property type="term" value="F:pentosyltransferase activity"/>
    <property type="evidence" value="ECO:0007669"/>
    <property type="project" value="InterPro"/>
</dbReference>
<dbReference type="Pfam" id="PF00912">
    <property type="entry name" value="Transgly"/>
    <property type="match status" value="1"/>
</dbReference>
<evidence type="ECO:0000256" key="3">
    <source>
        <dbReference type="ARBA" id="ARBA00022676"/>
    </source>
</evidence>
<keyword evidence="1 11" id="KW-1003">Cell membrane</keyword>
<keyword evidence="9 11" id="KW-0472">Membrane</keyword>
<keyword evidence="4 11" id="KW-0808">Transferase</keyword>
<dbReference type="InterPro" id="IPR001264">
    <property type="entry name" value="Glyco_trans_51"/>
</dbReference>
<evidence type="ECO:0000256" key="10">
    <source>
        <dbReference type="ARBA" id="ARBA00023316"/>
    </source>
</evidence>
<evidence type="ECO:0000313" key="13">
    <source>
        <dbReference type="EMBL" id="GGK19816.1"/>
    </source>
</evidence>
<proteinExistence type="inferred from homology"/>
<reference evidence="13 14" key="1">
    <citation type="journal article" date="2014" name="Int. J. Syst. Evol. Microbiol.">
        <title>Complete genome sequence of Corynebacterium casei LMG S-19264T (=DSM 44701T), isolated from a smear-ripened cheese.</title>
        <authorList>
            <consortium name="US DOE Joint Genome Institute (JGI-PGF)"/>
            <person name="Walter F."/>
            <person name="Albersmeier A."/>
            <person name="Kalinowski J."/>
            <person name="Ruckert C."/>
        </authorList>
    </citation>
    <scope>NUCLEOTIDE SEQUENCE [LARGE SCALE GENOMIC DNA]</scope>
    <source>
        <strain evidence="13 14">CGMCC 1.9161</strain>
    </source>
</reference>
<keyword evidence="8 11" id="KW-1133">Transmembrane helix</keyword>
<dbReference type="InterPro" id="IPR036950">
    <property type="entry name" value="PBP_transglycosylase"/>
</dbReference>
<keyword evidence="6 11" id="KW-0133">Cell shape</keyword>
<sequence length="240" mass="26052">MSRRAETTDVPPPQRRGLARRVARGLFRLAWRSSALVALALLVLTLIGMAITPVSTLMIGRWATLEPVTRMVVPLGSVSPHVARMVIASEDSRYCSHRGVDFDALFAVIEAGAERGASTIAMQTAKNVFLWPERSYVRKAIEIPLALWIDLVWGKRRVMEVYLNVAEWGEGVFGIEAAAQAHFGKSAAELGRREAALLATALPNPLGRDPGAPSGGHARLAENLMARERGSGEIFGCLDD</sequence>
<comment type="catalytic activity">
    <reaction evidence="11">
        <text>[GlcNAc-(1-&gt;4)-Mur2Ac(oyl-L-Ala-gamma-D-Glu-L-Lys-D-Ala-D-Ala)](n)-di-trans,octa-cis-undecaprenyl diphosphate + beta-D-GlcNAc-(1-&gt;4)-Mur2Ac(oyl-L-Ala-gamma-D-Glu-L-Lys-D-Ala-D-Ala)-di-trans,octa-cis-undecaprenyl diphosphate = [GlcNAc-(1-&gt;4)-Mur2Ac(oyl-L-Ala-gamma-D-Glu-L-Lys-D-Ala-D-Ala)](n+1)-di-trans,octa-cis-undecaprenyl diphosphate + di-trans,octa-cis-undecaprenyl diphosphate + H(+)</text>
        <dbReference type="Rhea" id="RHEA:23708"/>
        <dbReference type="Rhea" id="RHEA-COMP:9602"/>
        <dbReference type="Rhea" id="RHEA-COMP:9603"/>
        <dbReference type="ChEBI" id="CHEBI:15378"/>
        <dbReference type="ChEBI" id="CHEBI:58405"/>
        <dbReference type="ChEBI" id="CHEBI:60033"/>
        <dbReference type="ChEBI" id="CHEBI:78435"/>
        <dbReference type="EC" id="2.4.99.28"/>
    </reaction>
</comment>
<protein>
    <recommendedName>
        <fullName evidence="11">Biosynthetic peptidoglycan transglycosylase</fullName>
        <ecNumber evidence="11">2.4.99.28</ecNumber>
    </recommendedName>
    <alternativeName>
        <fullName evidence="11">Glycan polymerase</fullName>
    </alternativeName>
    <alternativeName>
        <fullName evidence="11">Peptidoglycan glycosyltransferase MtgA</fullName>
        <shortName evidence="11">PGT</shortName>
    </alternativeName>
</protein>
<comment type="function">
    <text evidence="11">Peptidoglycan polymerase that catalyzes glycan chain elongation from lipid-linked precursors.</text>
</comment>
<evidence type="ECO:0000256" key="1">
    <source>
        <dbReference type="ARBA" id="ARBA00022475"/>
    </source>
</evidence>
<comment type="pathway">
    <text evidence="11">Cell wall biogenesis; peptidoglycan biosynthesis.</text>
</comment>
<comment type="caution">
    <text evidence="13">The sequence shown here is derived from an EMBL/GenBank/DDBJ whole genome shotgun (WGS) entry which is preliminary data.</text>
</comment>
<evidence type="ECO:0000259" key="12">
    <source>
        <dbReference type="Pfam" id="PF00912"/>
    </source>
</evidence>